<sequence length="168" mass="18763">MWGKIGIGIKSGRNQGRESGNGIQNRTENRIENEARITIESETGTEVENGTRVENECGIKSVTEIGIEIDTGIDIDIDQYKIKENNSTSMLVQLRVSTMRSKSPARKCRTTQVQSRFGIADERHHLLTIVVSHGPLSSVIDHRRRVTVTTSGTNELTCYPDYDTDRSV</sequence>
<keyword evidence="3" id="KW-1185">Reference proteome</keyword>
<evidence type="ECO:0000256" key="1">
    <source>
        <dbReference type="SAM" id="MobiDB-lite"/>
    </source>
</evidence>
<accession>A0A4C1T9G6</accession>
<comment type="caution">
    <text evidence="2">The sequence shown here is derived from an EMBL/GenBank/DDBJ whole genome shotgun (WGS) entry which is preliminary data.</text>
</comment>
<organism evidence="2 3">
    <name type="scientific">Eumeta variegata</name>
    <name type="common">Bagworm moth</name>
    <name type="synonym">Eumeta japonica</name>
    <dbReference type="NCBI Taxonomy" id="151549"/>
    <lineage>
        <taxon>Eukaryota</taxon>
        <taxon>Metazoa</taxon>
        <taxon>Ecdysozoa</taxon>
        <taxon>Arthropoda</taxon>
        <taxon>Hexapoda</taxon>
        <taxon>Insecta</taxon>
        <taxon>Pterygota</taxon>
        <taxon>Neoptera</taxon>
        <taxon>Endopterygota</taxon>
        <taxon>Lepidoptera</taxon>
        <taxon>Glossata</taxon>
        <taxon>Ditrysia</taxon>
        <taxon>Tineoidea</taxon>
        <taxon>Psychidae</taxon>
        <taxon>Oiketicinae</taxon>
        <taxon>Eumeta</taxon>
    </lineage>
</organism>
<protein>
    <submittedName>
        <fullName evidence="2">Uncharacterized protein</fullName>
    </submittedName>
</protein>
<feature type="compositionally biased region" description="Polar residues" evidence="1">
    <location>
        <begin position="12"/>
        <end position="26"/>
    </location>
</feature>
<dbReference type="EMBL" id="BGZK01000044">
    <property type="protein sequence ID" value="GBP11082.1"/>
    <property type="molecule type" value="Genomic_DNA"/>
</dbReference>
<evidence type="ECO:0000313" key="2">
    <source>
        <dbReference type="EMBL" id="GBP11082.1"/>
    </source>
</evidence>
<gene>
    <name evidence="2" type="ORF">EVAR_79747_1</name>
</gene>
<proteinExistence type="predicted"/>
<feature type="region of interest" description="Disordered" evidence="1">
    <location>
        <begin position="1"/>
        <end position="29"/>
    </location>
</feature>
<reference evidence="2 3" key="1">
    <citation type="journal article" date="2019" name="Commun. Biol.">
        <title>The bagworm genome reveals a unique fibroin gene that provides high tensile strength.</title>
        <authorList>
            <person name="Kono N."/>
            <person name="Nakamura H."/>
            <person name="Ohtoshi R."/>
            <person name="Tomita M."/>
            <person name="Numata K."/>
            <person name="Arakawa K."/>
        </authorList>
    </citation>
    <scope>NUCLEOTIDE SEQUENCE [LARGE SCALE GENOMIC DNA]</scope>
</reference>
<dbReference type="Proteomes" id="UP000299102">
    <property type="component" value="Unassembled WGS sequence"/>
</dbReference>
<name>A0A4C1T9G6_EUMVA</name>
<dbReference type="AlphaFoldDB" id="A0A4C1T9G6"/>
<evidence type="ECO:0000313" key="3">
    <source>
        <dbReference type="Proteomes" id="UP000299102"/>
    </source>
</evidence>